<dbReference type="InterPro" id="IPR013783">
    <property type="entry name" value="Ig-like_fold"/>
</dbReference>
<accession>A0A0F9HAT4</accession>
<reference evidence="2" key="1">
    <citation type="journal article" date="2015" name="Nature">
        <title>Complex archaea that bridge the gap between prokaryotes and eukaryotes.</title>
        <authorList>
            <person name="Spang A."/>
            <person name="Saw J.H."/>
            <person name="Jorgensen S.L."/>
            <person name="Zaremba-Niedzwiedzka K."/>
            <person name="Martijn J."/>
            <person name="Lind A.E."/>
            <person name="van Eijk R."/>
            <person name="Schleper C."/>
            <person name="Guy L."/>
            <person name="Ettema T.J."/>
        </authorList>
    </citation>
    <scope>NUCLEOTIDE SEQUENCE</scope>
</reference>
<evidence type="ECO:0000313" key="2">
    <source>
        <dbReference type="EMBL" id="KKL78785.1"/>
    </source>
</evidence>
<gene>
    <name evidence="2" type="ORF">LCGC14_2021380</name>
</gene>
<dbReference type="Gene3D" id="3.20.20.80">
    <property type="entry name" value="Glycosidases"/>
    <property type="match status" value="1"/>
</dbReference>
<dbReference type="AlphaFoldDB" id="A0A0F9HAT4"/>
<protein>
    <recommendedName>
        <fullName evidence="1">DUF5060 domain-containing protein</fullName>
    </recommendedName>
</protein>
<organism evidence="2">
    <name type="scientific">marine sediment metagenome</name>
    <dbReference type="NCBI Taxonomy" id="412755"/>
    <lineage>
        <taxon>unclassified sequences</taxon>
        <taxon>metagenomes</taxon>
        <taxon>ecological metagenomes</taxon>
    </lineage>
</organism>
<dbReference type="Pfam" id="PF16586">
    <property type="entry name" value="DUF5060"/>
    <property type="match status" value="1"/>
</dbReference>
<evidence type="ECO:0000259" key="1">
    <source>
        <dbReference type="Pfam" id="PF16586"/>
    </source>
</evidence>
<feature type="domain" description="DUF5060" evidence="1">
    <location>
        <begin position="2"/>
        <end position="79"/>
    </location>
</feature>
<proteinExistence type="predicted"/>
<name>A0A0F9HAT4_9ZZZZ</name>
<sequence>HRATLTIDGPASAESAEVNPFTDYRLTVTFARGERSYAVNGYYAADGNAGETGAAKGNKWRAHFAPDEAGRWTYKVSFRTGKGLALASAGDAPGRKLPADGLTGSFTVAAADPKAPGFRGKGMLRYVGRHYLQFAGSKQYYIKGGADSPENFLGYWEFDGTKDTGGLKTPGLVDGLHRYAGHVKHWKPGDPTWRGGKGKNIIGALNYLASKGMNSVYFLTMNVRGDGKDVWPWTGPEQRSRFDCSKLDQWEIVFSHMDTLGIALHVVTQETENDRLLDRGRLGRQRKLYYRELIARFGHHLALVWNLGEENNNTTAQLKAFTRYIRRLDPYDHPLVVHTGPSRRGRVYTPLLGYEHFDGPSMQLSRPHETHAETLKWVQRSAEAKRPWFVCLDEFGPANSGAVPDKDDPDHDSIRKQALWANLMAGGAGVEWYFGYRHAHNDLNCEDWRSRERLWDQTRWALEFFARLPVAEMIPADGLASARGAYCLAKVGQVYAVYLPDGGTTELKLPAGNYAVKWYNPRAGGRMLTGTIKTVRGGGSKAIGLPPGSKAKDWAVLIGRTDAP</sequence>
<dbReference type="SUPFAM" id="SSF51445">
    <property type="entry name" value="(Trans)glycosidases"/>
    <property type="match status" value="1"/>
</dbReference>
<feature type="non-terminal residue" evidence="2">
    <location>
        <position position="1"/>
    </location>
</feature>
<dbReference type="EMBL" id="LAZR01023352">
    <property type="protein sequence ID" value="KKL78785.1"/>
    <property type="molecule type" value="Genomic_DNA"/>
</dbReference>
<comment type="caution">
    <text evidence="2">The sequence shown here is derived from an EMBL/GenBank/DDBJ whole genome shotgun (WGS) entry which is preliminary data.</text>
</comment>
<dbReference type="InterPro" id="IPR017853">
    <property type="entry name" value="GH"/>
</dbReference>
<dbReference type="Gene3D" id="2.60.40.10">
    <property type="entry name" value="Immunoglobulins"/>
    <property type="match status" value="1"/>
</dbReference>
<dbReference type="InterPro" id="IPR032260">
    <property type="entry name" value="DUF5060"/>
</dbReference>